<evidence type="ECO:0000313" key="2">
    <source>
        <dbReference type="Proteomes" id="UP000034075"/>
    </source>
</evidence>
<reference evidence="1 2" key="1">
    <citation type="journal article" date="2015" name="Nature">
        <title>rRNA introns, odd ribosomes, and small enigmatic genomes across a large radiation of phyla.</title>
        <authorList>
            <person name="Brown C.T."/>
            <person name="Hug L.A."/>
            <person name="Thomas B.C."/>
            <person name="Sharon I."/>
            <person name="Castelle C.J."/>
            <person name="Singh A."/>
            <person name="Wilkins M.J."/>
            <person name="Williams K.H."/>
            <person name="Banfield J.F."/>
        </authorList>
    </citation>
    <scope>NUCLEOTIDE SEQUENCE [LARGE SCALE GENOMIC DNA]</scope>
</reference>
<proteinExistence type="predicted"/>
<gene>
    <name evidence="1" type="ORF">US24_C0013G0001</name>
</gene>
<sequence length="29" mass="2930">DVNNIPGSDKAIALACCMVEIAEAQLVAA</sequence>
<dbReference type="Proteomes" id="UP000034075">
    <property type="component" value="Unassembled WGS sequence"/>
</dbReference>
<protein>
    <submittedName>
        <fullName evidence="1">Uncharacterized protein</fullName>
    </submittedName>
</protein>
<evidence type="ECO:0000313" key="1">
    <source>
        <dbReference type="EMBL" id="KKQ11829.1"/>
    </source>
</evidence>
<dbReference type="EMBL" id="LBSF01000013">
    <property type="protein sequence ID" value="KKQ11829.1"/>
    <property type="molecule type" value="Genomic_DNA"/>
</dbReference>
<dbReference type="AlphaFoldDB" id="A0A0G0HIE3"/>
<comment type="caution">
    <text evidence="1">The sequence shown here is derived from an EMBL/GenBank/DDBJ whole genome shotgun (WGS) entry which is preliminary data.</text>
</comment>
<organism evidence="1 2">
    <name type="scientific">candidate division WS6 bacterium GW2011_GWC2_36_7</name>
    <dbReference type="NCBI Taxonomy" id="1619091"/>
    <lineage>
        <taxon>Bacteria</taxon>
        <taxon>Candidatus Dojkabacteria</taxon>
    </lineage>
</organism>
<accession>A0A0G0HIE3</accession>
<name>A0A0G0HIE3_9BACT</name>
<feature type="non-terminal residue" evidence="1">
    <location>
        <position position="1"/>
    </location>
</feature>